<dbReference type="AlphaFoldDB" id="A0A486XFH8"/>
<protein>
    <submittedName>
        <fullName evidence="2">Uncharacterized conserved protein</fullName>
    </submittedName>
</protein>
<dbReference type="EMBL" id="CAAHDN010000018">
    <property type="protein sequence ID" value="VGM96257.1"/>
    <property type="molecule type" value="Genomic_DNA"/>
</dbReference>
<dbReference type="InterPro" id="IPR018964">
    <property type="entry name" value="Phage_phiJL001_Gp84_C"/>
</dbReference>
<evidence type="ECO:0000259" key="1">
    <source>
        <dbReference type="Pfam" id="PF09356"/>
    </source>
</evidence>
<evidence type="ECO:0000313" key="2">
    <source>
        <dbReference type="EMBL" id="VGM96257.1"/>
    </source>
</evidence>
<organism evidence="2">
    <name type="scientific">uncultured Avibacterium sp</name>
    <dbReference type="NCBI Taxonomy" id="1936169"/>
    <lineage>
        <taxon>Bacteria</taxon>
        <taxon>Pseudomonadati</taxon>
        <taxon>Pseudomonadota</taxon>
        <taxon>Gammaproteobacteria</taxon>
        <taxon>Pasteurellales</taxon>
        <taxon>Pasteurellaceae</taxon>
        <taxon>Avibacterium</taxon>
        <taxon>environmental samples</taxon>
    </lineage>
</organism>
<dbReference type="Pfam" id="PF09356">
    <property type="entry name" value="Phage_BR0599"/>
    <property type="match status" value="1"/>
</dbReference>
<sequence length="138" mass="15133">MALRLSWGRNCPYSLYDQDCGVLSQQLAVRDLVIEAKDGLTITINLPTTLPQAWFTAGFIEWLDTDGVREVRAVTTHEHNKLTLMGGTKGLDVGTKVNAYPGCDGRVSTCANKFNNVLNFGGIPHMPSKSPYDGSRVF</sequence>
<dbReference type="NCBIfam" id="TIGR02218">
    <property type="entry name" value="phg_TIGR02218"/>
    <property type="match status" value="1"/>
</dbReference>
<feature type="domain" description="Bacteriophage phiJL001 Gp84 C-terminal" evidence="1">
    <location>
        <begin position="54"/>
        <end position="129"/>
    </location>
</feature>
<dbReference type="InterPro" id="IPR011928">
    <property type="entry name" value="Phage_phiJL001_Gp84"/>
</dbReference>
<proteinExistence type="predicted"/>
<accession>A0A486XFH8</accession>
<gene>
    <name evidence="2" type="ORF">NCTC4101_01672</name>
</gene>
<reference evidence="2" key="1">
    <citation type="submission" date="2019-03" db="EMBL/GenBank/DDBJ databases">
        <authorList>
            <consortium name="Pathogen Informatics"/>
        </authorList>
    </citation>
    <scope>NUCLEOTIDE SEQUENCE</scope>
    <source>
        <strain evidence="2">Unknown</strain>
    </source>
</reference>
<name>A0A486XFH8_9PAST</name>